<dbReference type="CDD" id="cd10032">
    <property type="entry name" value="UDG-F6_HDG"/>
    <property type="match status" value="1"/>
</dbReference>
<keyword evidence="2" id="KW-0326">Glycosidase</keyword>
<organism evidence="2 3">
    <name type="scientific">Sphingomonas hankyongi</name>
    <dbReference type="NCBI Taxonomy" id="2908209"/>
    <lineage>
        <taxon>Bacteria</taxon>
        <taxon>Pseudomonadati</taxon>
        <taxon>Pseudomonadota</taxon>
        <taxon>Alphaproteobacteria</taxon>
        <taxon>Sphingomonadales</taxon>
        <taxon>Sphingomonadaceae</taxon>
        <taxon>Sphingomonas</taxon>
    </lineage>
</organism>
<keyword evidence="2" id="KW-0378">Hydrolase</keyword>
<proteinExistence type="predicted"/>
<dbReference type="SMART" id="SM00987">
    <property type="entry name" value="UreE_C"/>
    <property type="match status" value="1"/>
</dbReference>
<gene>
    <name evidence="2" type="ORF">LZ538_06495</name>
</gene>
<reference evidence="2" key="1">
    <citation type="submission" date="2022-05" db="EMBL/GenBank/DDBJ databases">
        <authorList>
            <person name="Jo J.-H."/>
            <person name="Im W.-T."/>
        </authorList>
    </citation>
    <scope>NUCLEOTIDE SEQUENCE</scope>
    <source>
        <strain evidence="2">SE220</strain>
    </source>
</reference>
<feature type="domain" description="Uracil-DNA glycosylase-like" evidence="1">
    <location>
        <begin position="8"/>
        <end position="160"/>
    </location>
</feature>
<evidence type="ECO:0000313" key="3">
    <source>
        <dbReference type="Proteomes" id="UP001165342"/>
    </source>
</evidence>
<dbReference type="EMBL" id="JAMGBE010000002">
    <property type="protein sequence ID" value="MCL6729704.1"/>
    <property type="molecule type" value="Genomic_DNA"/>
</dbReference>
<protein>
    <submittedName>
        <fullName evidence="2">DNA-deoxyinosine glycosylase</fullName>
        <ecNumber evidence="2">3.2.2.15</ecNumber>
    </submittedName>
</protein>
<evidence type="ECO:0000259" key="1">
    <source>
        <dbReference type="SMART" id="SM00986"/>
    </source>
</evidence>
<dbReference type="Gene3D" id="3.40.470.10">
    <property type="entry name" value="Uracil-DNA glycosylase-like domain"/>
    <property type="match status" value="1"/>
</dbReference>
<name>A0ABT0S1F7_9SPHN</name>
<dbReference type="Pfam" id="PF03167">
    <property type="entry name" value="UDG"/>
    <property type="match status" value="1"/>
</dbReference>
<dbReference type="RefSeq" id="WP_249831184.1">
    <property type="nucleotide sequence ID" value="NZ_JAMGBE010000002.1"/>
</dbReference>
<accession>A0ABT0S1F7</accession>
<dbReference type="InterPro" id="IPR005122">
    <property type="entry name" value="Uracil-DNA_glycosylase-like"/>
</dbReference>
<dbReference type="EC" id="3.2.2.15" evidence="2"/>
<comment type="caution">
    <text evidence="2">The sequence shown here is derived from an EMBL/GenBank/DDBJ whole genome shotgun (WGS) entry which is preliminary data.</text>
</comment>
<dbReference type="NCBIfam" id="TIGR04274">
    <property type="entry name" value="hypoxanDNAglyco"/>
    <property type="match status" value="1"/>
</dbReference>
<dbReference type="GO" id="GO:0033958">
    <property type="term" value="F:DNA-deoxyinosine glycosylase activity"/>
    <property type="evidence" value="ECO:0007669"/>
    <property type="project" value="UniProtKB-EC"/>
</dbReference>
<dbReference type="InterPro" id="IPR026353">
    <property type="entry name" value="Hypoxan-DNA_Glyclase"/>
</dbReference>
<keyword evidence="3" id="KW-1185">Reference proteome</keyword>
<dbReference type="InterPro" id="IPR036895">
    <property type="entry name" value="Uracil-DNA_glycosylase-like_sf"/>
</dbReference>
<dbReference type="SMART" id="SM00986">
    <property type="entry name" value="UDG"/>
    <property type="match status" value="1"/>
</dbReference>
<sequence length="165" mass="18133">MVVKVGLPPVARSDARLFILGSLPGEASLAAKRYYAHPTNQFWRLLGTAIGEELQPLPYEQRLVRLAERRVGLWDVIASAAREGSLDQAIRNAEHNRVEHLLRDFPHLRAIAFNGSTAARIGRALIGKPPPGLQLLDLPSSSAANTRAFVEKAEAWALLAQFLQP</sequence>
<dbReference type="SUPFAM" id="SSF52141">
    <property type="entry name" value="Uracil-DNA glycosylase-like"/>
    <property type="match status" value="1"/>
</dbReference>
<evidence type="ECO:0000313" key="2">
    <source>
        <dbReference type="EMBL" id="MCL6729704.1"/>
    </source>
</evidence>
<dbReference type="Proteomes" id="UP001165342">
    <property type="component" value="Unassembled WGS sequence"/>
</dbReference>